<dbReference type="Gene3D" id="3.40.50.720">
    <property type="entry name" value="NAD(P)-binding Rossmann-like Domain"/>
    <property type="match status" value="1"/>
</dbReference>
<evidence type="ECO:0000313" key="4">
    <source>
        <dbReference type="Proteomes" id="UP001381693"/>
    </source>
</evidence>
<name>A0AAN8WID1_HALRR</name>
<accession>A0AAN8WID1</accession>
<protein>
    <submittedName>
        <fullName evidence="3">Dehydrogenase/reductase SDR member 7</fullName>
    </submittedName>
</protein>
<dbReference type="AlphaFoldDB" id="A0AAN8WID1"/>
<comment type="caution">
    <text evidence="3">The sequence shown here is derived from an EMBL/GenBank/DDBJ whole genome shotgun (WGS) entry which is preliminary data.</text>
</comment>
<keyword evidence="2" id="KW-0472">Membrane</keyword>
<gene>
    <name evidence="3" type="primary">DHRS7</name>
    <name evidence="3" type="ORF">SK128_021531</name>
</gene>
<dbReference type="PRINTS" id="PR00081">
    <property type="entry name" value="GDHRDH"/>
</dbReference>
<dbReference type="Pfam" id="PF00106">
    <property type="entry name" value="adh_short"/>
    <property type="match status" value="1"/>
</dbReference>
<evidence type="ECO:0000313" key="3">
    <source>
        <dbReference type="EMBL" id="KAK7056575.1"/>
    </source>
</evidence>
<keyword evidence="1" id="KW-0560">Oxidoreductase</keyword>
<dbReference type="InterPro" id="IPR020904">
    <property type="entry name" value="Sc_DH/Rdtase_CS"/>
</dbReference>
<reference evidence="3 4" key="1">
    <citation type="submission" date="2023-11" db="EMBL/GenBank/DDBJ databases">
        <title>Halocaridina rubra genome assembly.</title>
        <authorList>
            <person name="Smith C."/>
        </authorList>
    </citation>
    <scope>NUCLEOTIDE SEQUENCE [LARGE SCALE GENOMIC DNA]</scope>
    <source>
        <strain evidence="3">EP-1</strain>
        <tissue evidence="3">Whole</tissue>
    </source>
</reference>
<dbReference type="PANTHER" id="PTHR44269:SF1">
    <property type="entry name" value="DEHYDROGENASE_REDUCTASE SDR FAMILY MEMBER 7"/>
    <property type="match status" value="1"/>
</dbReference>
<dbReference type="PANTHER" id="PTHR44269">
    <property type="entry name" value="DEHYDROGENASE/REDUCTASE SDR FAMILY MEMBER 7-RELATED"/>
    <property type="match status" value="1"/>
</dbReference>
<evidence type="ECO:0000256" key="1">
    <source>
        <dbReference type="ARBA" id="ARBA00023002"/>
    </source>
</evidence>
<evidence type="ECO:0000256" key="2">
    <source>
        <dbReference type="SAM" id="Phobius"/>
    </source>
</evidence>
<organism evidence="3 4">
    <name type="scientific">Halocaridina rubra</name>
    <name type="common">Hawaiian red shrimp</name>
    <dbReference type="NCBI Taxonomy" id="373956"/>
    <lineage>
        <taxon>Eukaryota</taxon>
        <taxon>Metazoa</taxon>
        <taxon>Ecdysozoa</taxon>
        <taxon>Arthropoda</taxon>
        <taxon>Crustacea</taxon>
        <taxon>Multicrustacea</taxon>
        <taxon>Malacostraca</taxon>
        <taxon>Eumalacostraca</taxon>
        <taxon>Eucarida</taxon>
        <taxon>Decapoda</taxon>
        <taxon>Pleocyemata</taxon>
        <taxon>Caridea</taxon>
        <taxon>Atyoidea</taxon>
        <taxon>Atyidae</taxon>
        <taxon>Halocaridina</taxon>
    </lineage>
</organism>
<keyword evidence="4" id="KW-1185">Reference proteome</keyword>
<dbReference type="GO" id="GO:0016491">
    <property type="term" value="F:oxidoreductase activity"/>
    <property type="evidence" value="ECO:0007669"/>
    <property type="project" value="UniProtKB-KW"/>
</dbReference>
<dbReference type="PROSITE" id="PS00061">
    <property type="entry name" value="ADH_SHORT"/>
    <property type="match status" value="1"/>
</dbReference>
<dbReference type="InterPro" id="IPR053011">
    <property type="entry name" value="SDR_family_member_7"/>
</dbReference>
<dbReference type="Proteomes" id="UP001381693">
    <property type="component" value="Unassembled WGS sequence"/>
</dbReference>
<keyword evidence="2" id="KW-1133">Transmembrane helix</keyword>
<keyword evidence="2" id="KW-0812">Transmembrane</keyword>
<dbReference type="InterPro" id="IPR036291">
    <property type="entry name" value="NAD(P)-bd_dom_sf"/>
</dbReference>
<proteinExistence type="predicted"/>
<feature type="transmembrane region" description="Helical" evidence="2">
    <location>
        <begin position="20"/>
        <end position="43"/>
    </location>
</feature>
<dbReference type="InterPro" id="IPR002347">
    <property type="entry name" value="SDR_fam"/>
</dbReference>
<sequence length="353" mass="38907">MANVDWFYIAAGCIGLQQLLLGWCTYTCCLYVIGFLAVLRYIVIPAECDSVLWFYKQFGKPVESLKGHVVWITGASSGIGKALAIRLARAGVRIAISSRSVESLNNVKTLCVETGGITENDVLILPLDMVEYDKHQPAFDAVLKHFGKLDILVSNAGRSQRARWEMIEADVDKDLFELNVFSLVALSRIVTRYFLEKGCGHHVVTSSTAGKLGVPMSASYTGSKHALQGYFECLRFEKAGCGLDISIFCPGPFHSNLLNVCFTEQKGEQLGQQFRGARMSADHCADLFAIGIANRVAEIWVAPQPVLSLYYLNQYVPGLMKSLLQLLPLKTIMKLRDGRSDVVQLEGAEAKKA</sequence>
<dbReference type="EMBL" id="JAXCGZ010021208">
    <property type="protein sequence ID" value="KAK7056575.1"/>
    <property type="molecule type" value="Genomic_DNA"/>
</dbReference>
<dbReference type="SUPFAM" id="SSF51735">
    <property type="entry name" value="NAD(P)-binding Rossmann-fold domains"/>
    <property type="match status" value="1"/>
</dbReference>